<gene>
    <name evidence="1" type="ORF">AVEN_241652_1</name>
</gene>
<reference evidence="1 2" key="1">
    <citation type="journal article" date="2019" name="Sci. Rep.">
        <title>Orb-weaving spider Araneus ventricosus genome elucidates the spidroin gene catalogue.</title>
        <authorList>
            <person name="Kono N."/>
            <person name="Nakamura H."/>
            <person name="Ohtoshi R."/>
            <person name="Moran D.A.P."/>
            <person name="Shinohara A."/>
            <person name="Yoshida Y."/>
            <person name="Fujiwara M."/>
            <person name="Mori M."/>
            <person name="Tomita M."/>
            <person name="Arakawa K."/>
        </authorList>
    </citation>
    <scope>NUCLEOTIDE SEQUENCE [LARGE SCALE GENOMIC DNA]</scope>
</reference>
<organism evidence="1 2">
    <name type="scientific">Araneus ventricosus</name>
    <name type="common">Orbweaver spider</name>
    <name type="synonym">Epeira ventricosa</name>
    <dbReference type="NCBI Taxonomy" id="182803"/>
    <lineage>
        <taxon>Eukaryota</taxon>
        <taxon>Metazoa</taxon>
        <taxon>Ecdysozoa</taxon>
        <taxon>Arthropoda</taxon>
        <taxon>Chelicerata</taxon>
        <taxon>Arachnida</taxon>
        <taxon>Araneae</taxon>
        <taxon>Araneomorphae</taxon>
        <taxon>Entelegynae</taxon>
        <taxon>Araneoidea</taxon>
        <taxon>Araneidae</taxon>
        <taxon>Araneus</taxon>
    </lineage>
</organism>
<evidence type="ECO:0000313" key="2">
    <source>
        <dbReference type="Proteomes" id="UP000499080"/>
    </source>
</evidence>
<proteinExistence type="predicted"/>
<comment type="caution">
    <text evidence="1">The sequence shown here is derived from an EMBL/GenBank/DDBJ whole genome shotgun (WGS) entry which is preliminary data.</text>
</comment>
<sequence length="84" mass="9395">MNYFSVIRRPAGQITQPQSCAFFPAVDWKRSTLDRGSLSATRRWPTSHGSALWTLQGLHKAGPFYDSYVSSSVVPWSSVWSSLS</sequence>
<protein>
    <submittedName>
        <fullName evidence="1">Uncharacterized protein</fullName>
    </submittedName>
</protein>
<accession>A0A4Y2BSH4</accession>
<dbReference type="AlphaFoldDB" id="A0A4Y2BSH4"/>
<keyword evidence="2" id="KW-1185">Reference proteome</keyword>
<dbReference type="EMBL" id="BGPR01236589">
    <property type="protein sequence ID" value="GBL94903.1"/>
    <property type="molecule type" value="Genomic_DNA"/>
</dbReference>
<name>A0A4Y2BSH4_ARAVE</name>
<evidence type="ECO:0000313" key="1">
    <source>
        <dbReference type="EMBL" id="GBL94903.1"/>
    </source>
</evidence>
<dbReference type="Proteomes" id="UP000499080">
    <property type="component" value="Unassembled WGS sequence"/>
</dbReference>